<dbReference type="AlphaFoldDB" id="A0A918DUQ7"/>
<gene>
    <name evidence="2" type="ORF">GCM10012280_17330</name>
</gene>
<name>A0A918DUQ7_9ACTN</name>
<dbReference type="Proteomes" id="UP000641932">
    <property type="component" value="Unassembled WGS sequence"/>
</dbReference>
<reference evidence="2" key="1">
    <citation type="journal article" date="2014" name="Int. J. Syst. Evol. Microbiol.">
        <title>Complete genome sequence of Corynebacterium casei LMG S-19264T (=DSM 44701T), isolated from a smear-ripened cheese.</title>
        <authorList>
            <consortium name="US DOE Joint Genome Institute (JGI-PGF)"/>
            <person name="Walter F."/>
            <person name="Albersmeier A."/>
            <person name="Kalinowski J."/>
            <person name="Ruckert C."/>
        </authorList>
    </citation>
    <scope>NUCLEOTIDE SEQUENCE</scope>
    <source>
        <strain evidence="2">CGMCC 4.7201</strain>
    </source>
</reference>
<feature type="signal peptide" evidence="1">
    <location>
        <begin position="1"/>
        <end position="21"/>
    </location>
</feature>
<comment type="caution">
    <text evidence="2">The sequence shown here is derived from an EMBL/GenBank/DDBJ whole genome shotgun (WGS) entry which is preliminary data.</text>
</comment>
<evidence type="ECO:0000313" key="3">
    <source>
        <dbReference type="Proteomes" id="UP000641932"/>
    </source>
</evidence>
<reference evidence="2" key="2">
    <citation type="submission" date="2020-09" db="EMBL/GenBank/DDBJ databases">
        <authorList>
            <person name="Sun Q."/>
            <person name="Zhou Y."/>
        </authorList>
    </citation>
    <scope>NUCLEOTIDE SEQUENCE</scope>
    <source>
        <strain evidence="2">CGMCC 4.7201</strain>
    </source>
</reference>
<proteinExistence type="predicted"/>
<keyword evidence="1" id="KW-0732">Signal</keyword>
<evidence type="ECO:0000256" key="1">
    <source>
        <dbReference type="SAM" id="SignalP"/>
    </source>
</evidence>
<sequence>MFRCVLTGLLAVSLTAGPGVAWIDTARSDFADRSRAEASARHPWRRAVARARPAGGAAFRLRDA</sequence>
<feature type="chain" id="PRO_5038535753" evidence="1">
    <location>
        <begin position="22"/>
        <end position="64"/>
    </location>
</feature>
<keyword evidence="3" id="KW-1185">Reference proteome</keyword>
<accession>A0A918DUQ7</accession>
<organism evidence="2 3">
    <name type="scientific">Wenjunlia tyrosinilytica</name>
    <dbReference type="NCBI Taxonomy" id="1544741"/>
    <lineage>
        <taxon>Bacteria</taxon>
        <taxon>Bacillati</taxon>
        <taxon>Actinomycetota</taxon>
        <taxon>Actinomycetes</taxon>
        <taxon>Kitasatosporales</taxon>
        <taxon>Streptomycetaceae</taxon>
        <taxon>Wenjunlia</taxon>
    </lineage>
</organism>
<dbReference type="EMBL" id="BMMS01000006">
    <property type="protein sequence ID" value="GGO84868.1"/>
    <property type="molecule type" value="Genomic_DNA"/>
</dbReference>
<evidence type="ECO:0000313" key="2">
    <source>
        <dbReference type="EMBL" id="GGO84868.1"/>
    </source>
</evidence>
<protein>
    <submittedName>
        <fullName evidence="2">Uncharacterized protein</fullName>
    </submittedName>
</protein>